<proteinExistence type="predicted"/>
<name>A0A644SMZ4_9ZZZZ</name>
<dbReference type="GO" id="GO:0006508">
    <property type="term" value="P:proteolysis"/>
    <property type="evidence" value="ECO:0007669"/>
    <property type="project" value="InterPro"/>
</dbReference>
<accession>A0A644SMZ4</accession>
<dbReference type="Pfam" id="PF04389">
    <property type="entry name" value="Peptidase_M28"/>
    <property type="match status" value="1"/>
</dbReference>
<protein>
    <recommendedName>
        <fullName evidence="1">Peptidase M28 domain-containing protein</fullName>
    </recommendedName>
</protein>
<evidence type="ECO:0000313" key="2">
    <source>
        <dbReference type="EMBL" id="MPL55677.1"/>
    </source>
</evidence>
<dbReference type="InterPro" id="IPR018247">
    <property type="entry name" value="EF_Hand_1_Ca_BS"/>
</dbReference>
<dbReference type="AlphaFoldDB" id="A0A644SMZ4"/>
<dbReference type="EMBL" id="VSSQ01000002">
    <property type="protein sequence ID" value="MPL55677.1"/>
    <property type="molecule type" value="Genomic_DNA"/>
</dbReference>
<dbReference type="PANTHER" id="PTHR12147:SF26">
    <property type="entry name" value="PEPTIDASE M28 DOMAIN-CONTAINING PROTEIN"/>
    <property type="match status" value="1"/>
</dbReference>
<feature type="domain" description="Peptidase M28" evidence="1">
    <location>
        <begin position="167"/>
        <end position="376"/>
    </location>
</feature>
<dbReference type="InterPro" id="IPR007484">
    <property type="entry name" value="Peptidase_M28"/>
</dbReference>
<dbReference type="Gene3D" id="3.40.630.10">
    <property type="entry name" value="Zn peptidases"/>
    <property type="match status" value="1"/>
</dbReference>
<organism evidence="2">
    <name type="scientific">bioreactor metagenome</name>
    <dbReference type="NCBI Taxonomy" id="1076179"/>
    <lineage>
        <taxon>unclassified sequences</taxon>
        <taxon>metagenomes</taxon>
        <taxon>ecological metagenomes</taxon>
    </lineage>
</organism>
<dbReference type="CDD" id="cd05660">
    <property type="entry name" value="M28_like_PA"/>
    <property type="match status" value="1"/>
</dbReference>
<dbReference type="PANTHER" id="PTHR12147">
    <property type="entry name" value="METALLOPEPTIDASE M28 FAMILY MEMBER"/>
    <property type="match status" value="1"/>
</dbReference>
<reference evidence="2" key="1">
    <citation type="submission" date="2019-08" db="EMBL/GenBank/DDBJ databases">
        <authorList>
            <person name="Kucharzyk K."/>
            <person name="Murdoch R.W."/>
            <person name="Higgins S."/>
            <person name="Loffler F."/>
        </authorList>
    </citation>
    <scope>NUCLEOTIDE SEQUENCE</scope>
</reference>
<evidence type="ECO:0000259" key="1">
    <source>
        <dbReference type="Pfam" id="PF04389"/>
    </source>
</evidence>
<gene>
    <name evidence="2" type="ORF">SDC9_01156</name>
</gene>
<sequence length="393" mass="44757">MKNVNLISSSSQKKGIVYYQITKKYRKTKINLSFCKGFRHLFPKKNYFYFIKNYEKMKLTRIFVPIVASLVLYSCASNNLSYEGKAFKSAYESIKADELKKNLMVIASDEMEGRQTGSEGQKKAGVYMIDYYKNLGVSYPKALGSYYQKVPKEALKSRRGELPDSENILAFIEGTEKPEEIIVISAHYDHVGTKNGVVYNGADDDGSGTVAVMEIAEAFQQAKKAGKGPKRSILFLHVTGEEHGLLGSKYYSENPVFDLKNTVANLNIDMIGRSDKENEGKNYVYVIGSDMLSTELKKINVAANKATQNLELNYKYDDPNDPMRLYYRSDHYNFAKHGIPVAFFFDGIHEDYHQPTDDPEKIDYPLLQKRAQLVFATAWELANRKERIVVDKK</sequence>
<comment type="caution">
    <text evidence="2">The sequence shown here is derived from an EMBL/GenBank/DDBJ whole genome shotgun (WGS) entry which is preliminary data.</text>
</comment>
<dbReference type="InterPro" id="IPR045175">
    <property type="entry name" value="M28_fam"/>
</dbReference>
<dbReference type="GO" id="GO:0008235">
    <property type="term" value="F:metalloexopeptidase activity"/>
    <property type="evidence" value="ECO:0007669"/>
    <property type="project" value="InterPro"/>
</dbReference>
<dbReference type="SUPFAM" id="SSF53187">
    <property type="entry name" value="Zn-dependent exopeptidases"/>
    <property type="match status" value="1"/>
</dbReference>
<dbReference type="PROSITE" id="PS00018">
    <property type="entry name" value="EF_HAND_1"/>
    <property type="match status" value="1"/>
</dbReference>